<keyword evidence="8" id="KW-1185">Reference proteome</keyword>
<comment type="caution">
    <text evidence="7">The sequence shown here is derived from an EMBL/GenBank/DDBJ whole genome shotgun (WGS) entry which is preliminary data.</text>
</comment>
<name>A0AAN7AAC3_9PEZI</name>
<proteinExistence type="inferred from homology"/>
<organism evidence="7 8">
    <name type="scientific">Triangularia setosa</name>
    <dbReference type="NCBI Taxonomy" id="2587417"/>
    <lineage>
        <taxon>Eukaryota</taxon>
        <taxon>Fungi</taxon>
        <taxon>Dikarya</taxon>
        <taxon>Ascomycota</taxon>
        <taxon>Pezizomycotina</taxon>
        <taxon>Sordariomycetes</taxon>
        <taxon>Sordariomycetidae</taxon>
        <taxon>Sordariales</taxon>
        <taxon>Podosporaceae</taxon>
        <taxon>Triangularia</taxon>
    </lineage>
</organism>
<keyword evidence="5" id="KW-0812">Transmembrane</keyword>
<dbReference type="Proteomes" id="UP001302321">
    <property type="component" value="Unassembled WGS sequence"/>
</dbReference>
<evidence type="ECO:0000256" key="4">
    <source>
        <dbReference type="ARBA" id="ARBA00038168"/>
    </source>
</evidence>
<dbReference type="PRINTS" id="PR00363">
    <property type="entry name" value="CYTOCHROMEB5"/>
</dbReference>
<keyword evidence="5" id="KW-1133">Transmembrane helix</keyword>
<reference evidence="7" key="2">
    <citation type="submission" date="2023-05" db="EMBL/GenBank/DDBJ databases">
        <authorList>
            <consortium name="Lawrence Berkeley National Laboratory"/>
            <person name="Steindorff A."/>
            <person name="Hensen N."/>
            <person name="Bonometti L."/>
            <person name="Westerberg I."/>
            <person name="Brannstrom I.O."/>
            <person name="Guillou S."/>
            <person name="Cros-Aarteil S."/>
            <person name="Calhoun S."/>
            <person name="Haridas S."/>
            <person name="Kuo A."/>
            <person name="Mondo S."/>
            <person name="Pangilinan J."/>
            <person name="Riley R."/>
            <person name="Labutti K."/>
            <person name="Andreopoulos B."/>
            <person name="Lipzen A."/>
            <person name="Chen C."/>
            <person name="Yanf M."/>
            <person name="Daum C."/>
            <person name="Ng V."/>
            <person name="Clum A."/>
            <person name="Ohm R."/>
            <person name="Martin F."/>
            <person name="Silar P."/>
            <person name="Natvig D."/>
            <person name="Lalanne C."/>
            <person name="Gautier V."/>
            <person name="Ament-Velasquez S.L."/>
            <person name="Kruys A."/>
            <person name="Hutchinson M.I."/>
            <person name="Powell A.J."/>
            <person name="Barry K."/>
            <person name="Miller A.N."/>
            <person name="Grigoriev I.V."/>
            <person name="Debuchy R."/>
            <person name="Gladieux P."/>
            <person name="Thoren M.H."/>
            <person name="Johannesson H."/>
        </authorList>
    </citation>
    <scope>NUCLEOTIDE SEQUENCE</scope>
    <source>
        <strain evidence="7">CBS 892.96</strain>
    </source>
</reference>
<dbReference type="EMBL" id="MU866127">
    <property type="protein sequence ID" value="KAK4178930.1"/>
    <property type="molecule type" value="Genomic_DNA"/>
</dbReference>
<dbReference type="AlphaFoldDB" id="A0AAN7AAC3"/>
<feature type="transmembrane region" description="Helical" evidence="5">
    <location>
        <begin position="158"/>
        <end position="177"/>
    </location>
</feature>
<dbReference type="Gene3D" id="3.10.120.10">
    <property type="entry name" value="Cytochrome b5-like heme/steroid binding domain"/>
    <property type="match status" value="1"/>
</dbReference>
<evidence type="ECO:0000313" key="8">
    <source>
        <dbReference type="Proteomes" id="UP001302321"/>
    </source>
</evidence>
<dbReference type="SMART" id="SM01117">
    <property type="entry name" value="Cyt-b5"/>
    <property type="match status" value="1"/>
</dbReference>
<dbReference type="InterPro" id="IPR036400">
    <property type="entry name" value="Cyt_B5-like_heme/steroid_sf"/>
</dbReference>
<gene>
    <name evidence="7" type="ORF">QBC36DRAFT_288064</name>
</gene>
<feature type="transmembrane region" description="Helical" evidence="5">
    <location>
        <begin position="119"/>
        <end position="137"/>
    </location>
</feature>
<accession>A0AAN7AAC3</accession>
<dbReference type="GO" id="GO:0016020">
    <property type="term" value="C:membrane"/>
    <property type="evidence" value="ECO:0007669"/>
    <property type="project" value="TreeGrafter"/>
</dbReference>
<evidence type="ECO:0000259" key="6">
    <source>
        <dbReference type="PROSITE" id="PS50255"/>
    </source>
</evidence>
<dbReference type="PROSITE" id="PS50255">
    <property type="entry name" value="CYTOCHROME_B5_2"/>
    <property type="match status" value="1"/>
</dbReference>
<reference evidence="7" key="1">
    <citation type="journal article" date="2023" name="Mol. Phylogenet. Evol.">
        <title>Genome-scale phylogeny and comparative genomics of the fungal order Sordariales.</title>
        <authorList>
            <person name="Hensen N."/>
            <person name="Bonometti L."/>
            <person name="Westerberg I."/>
            <person name="Brannstrom I.O."/>
            <person name="Guillou S."/>
            <person name="Cros-Aarteil S."/>
            <person name="Calhoun S."/>
            <person name="Haridas S."/>
            <person name="Kuo A."/>
            <person name="Mondo S."/>
            <person name="Pangilinan J."/>
            <person name="Riley R."/>
            <person name="LaButti K."/>
            <person name="Andreopoulos B."/>
            <person name="Lipzen A."/>
            <person name="Chen C."/>
            <person name="Yan M."/>
            <person name="Daum C."/>
            <person name="Ng V."/>
            <person name="Clum A."/>
            <person name="Steindorff A."/>
            <person name="Ohm R.A."/>
            <person name="Martin F."/>
            <person name="Silar P."/>
            <person name="Natvig D.O."/>
            <person name="Lalanne C."/>
            <person name="Gautier V."/>
            <person name="Ament-Velasquez S.L."/>
            <person name="Kruys A."/>
            <person name="Hutchinson M.I."/>
            <person name="Powell A.J."/>
            <person name="Barry K."/>
            <person name="Miller A.N."/>
            <person name="Grigoriev I.V."/>
            <person name="Debuchy R."/>
            <person name="Gladieux P."/>
            <person name="Hiltunen Thoren M."/>
            <person name="Johannesson H."/>
        </authorList>
    </citation>
    <scope>NUCLEOTIDE SEQUENCE</scope>
    <source>
        <strain evidence="7">CBS 892.96</strain>
    </source>
</reference>
<evidence type="ECO:0000313" key="7">
    <source>
        <dbReference type="EMBL" id="KAK4178930.1"/>
    </source>
</evidence>
<evidence type="ECO:0000256" key="2">
    <source>
        <dbReference type="ARBA" id="ARBA00022723"/>
    </source>
</evidence>
<protein>
    <submittedName>
        <fullName evidence="7">Cytochrome b5-like heme/steroid binding domain-containing protein</fullName>
    </submittedName>
</protein>
<dbReference type="Pfam" id="PF00173">
    <property type="entry name" value="Cyt-b5"/>
    <property type="match status" value="1"/>
</dbReference>
<keyword evidence="2" id="KW-0479">Metal-binding</keyword>
<keyword evidence="5" id="KW-0472">Membrane</keyword>
<dbReference type="GO" id="GO:0020037">
    <property type="term" value="F:heme binding"/>
    <property type="evidence" value="ECO:0007669"/>
    <property type="project" value="TreeGrafter"/>
</dbReference>
<dbReference type="PANTHER" id="PTHR19359">
    <property type="entry name" value="CYTOCHROME B5"/>
    <property type="match status" value="1"/>
</dbReference>
<evidence type="ECO:0000256" key="1">
    <source>
        <dbReference type="ARBA" id="ARBA00022617"/>
    </source>
</evidence>
<keyword evidence="3" id="KW-0408">Iron</keyword>
<evidence type="ECO:0000256" key="5">
    <source>
        <dbReference type="SAM" id="Phobius"/>
    </source>
</evidence>
<sequence length="202" mass="22149">MTEITSAQLERHNTVEDLWVAVNGYVYNLTSFATDHPGGKDILIECAGTDATEPYDYAGHGNDATRTMQKFRVGELAGYRHNKTGIEMGQMASTTGLATAGESQSSWTAKTASEIKSTLLLPTLMSGLALFGLRLFLRAPREEEGQQSFIKLTSMDSFFGGFAIATAFCLAGLGYAYNEFNRALKSEKEVSDYPALIPRRRH</sequence>
<dbReference type="InterPro" id="IPR001199">
    <property type="entry name" value="Cyt_B5-like_heme/steroid-bd"/>
</dbReference>
<dbReference type="GO" id="GO:0046872">
    <property type="term" value="F:metal ion binding"/>
    <property type="evidence" value="ECO:0007669"/>
    <property type="project" value="UniProtKB-KW"/>
</dbReference>
<feature type="domain" description="Cytochrome b5 heme-binding" evidence="6">
    <location>
        <begin position="1"/>
        <end position="77"/>
    </location>
</feature>
<dbReference type="InterPro" id="IPR050668">
    <property type="entry name" value="Cytochrome_b5"/>
</dbReference>
<comment type="similarity">
    <text evidence="4">Belongs to the cytochrome b5 family.</text>
</comment>
<dbReference type="SUPFAM" id="SSF55856">
    <property type="entry name" value="Cytochrome b5-like heme/steroid binding domain"/>
    <property type="match status" value="1"/>
</dbReference>
<evidence type="ECO:0000256" key="3">
    <source>
        <dbReference type="ARBA" id="ARBA00023004"/>
    </source>
</evidence>
<keyword evidence="1" id="KW-0349">Heme</keyword>